<dbReference type="Gene3D" id="3.40.630.30">
    <property type="match status" value="1"/>
</dbReference>
<comment type="caution">
    <text evidence="5">The sequence shown here is derived from an EMBL/GenBank/DDBJ whole genome shotgun (WGS) entry which is preliminary data.</text>
</comment>
<dbReference type="PANTHER" id="PTHR43792:SF8">
    <property type="entry name" value="[RIBOSOMAL PROTEIN US5]-ALANINE N-ACETYLTRANSFERASE"/>
    <property type="match status" value="1"/>
</dbReference>
<sequence length="176" mass="20127">MYKSDTFSIFALKADDAYNLNALILENMDHFGKYLPITVSKNLTVKASEAYIQKKKEEYVKKTCITFGIEESQTGKIAGLIILKNIELKKKEAEFAYCMAASFGGRGWMSMAVEKMIEYAQDEFGIAHFKVITHKTNIGSCKVAEKTGFIWKKTLLKEFRPKNFAPMDMELYERSL</sequence>
<keyword evidence="2" id="KW-0012">Acyltransferase</keyword>
<dbReference type="Proteomes" id="UP000271339">
    <property type="component" value="Unassembled WGS sequence"/>
</dbReference>
<comment type="similarity">
    <text evidence="3">Belongs to the acetyltransferase family. RimJ subfamily.</text>
</comment>
<dbReference type="RefSeq" id="WP_121905935.1">
    <property type="nucleotide sequence ID" value="NZ_REFC01000011.1"/>
</dbReference>
<feature type="domain" description="N-acetyltransferase" evidence="4">
    <location>
        <begin position="13"/>
        <end position="149"/>
    </location>
</feature>
<dbReference type="InterPro" id="IPR016181">
    <property type="entry name" value="Acyl_CoA_acyltransferase"/>
</dbReference>
<organism evidence="5 6">
    <name type="scientific">Ulvibacter antarcticus</name>
    <dbReference type="NCBI Taxonomy" id="442714"/>
    <lineage>
        <taxon>Bacteria</taxon>
        <taxon>Pseudomonadati</taxon>
        <taxon>Bacteroidota</taxon>
        <taxon>Flavobacteriia</taxon>
        <taxon>Flavobacteriales</taxon>
        <taxon>Flavobacteriaceae</taxon>
        <taxon>Ulvibacter</taxon>
    </lineage>
</organism>
<dbReference type="PANTHER" id="PTHR43792">
    <property type="entry name" value="GNAT FAMILY, PUTATIVE (AFU_ORTHOLOGUE AFUA_3G00765)-RELATED-RELATED"/>
    <property type="match status" value="1"/>
</dbReference>
<proteinExistence type="inferred from homology"/>
<dbReference type="GO" id="GO:0016747">
    <property type="term" value="F:acyltransferase activity, transferring groups other than amino-acyl groups"/>
    <property type="evidence" value="ECO:0007669"/>
    <property type="project" value="InterPro"/>
</dbReference>
<evidence type="ECO:0000259" key="4">
    <source>
        <dbReference type="Pfam" id="PF13302"/>
    </source>
</evidence>
<dbReference type="SUPFAM" id="SSF55729">
    <property type="entry name" value="Acyl-CoA N-acyltransferases (Nat)"/>
    <property type="match status" value="1"/>
</dbReference>
<evidence type="ECO:0000256" key="2">
    <source>
        <dbReference type="ARBA" id="ARBA00023315"/>
    </source>
</evidence>
<evidence type="ECO:0000313" key="6">
    <source>
        <dbReference type="Proteomes" id="UP000271339"/>
    </source>
</evidence>
<dbReference type="Pfam" id="PF13302">
    <property type="entry name" value="Acetyltransf_3"/>
    <property type="match status" value="1"/>
</dbReference>
<accession>A0A3L9ZGR1</accession>
<reference evidence="5 6" key="1">
    <citation type="submission" date="2018-10" db="EMBL/GenBank/DDBJ databases">
        <title>Genomic Encyclopedia of Archaeal and Bacterial Type Strains, Phase II (KMG-II): from individual species to whole genera.</title>
        <authorList>
            <person name="Goeker M."/>
        </authorList>
    </citation>
    <scope>NUCLEOTIDE SEQUENCE [LARGE SCALE GENOMIC DNA]</scope>
    <source>
        <strain evidence="5 6">DSM 23424</strain>
    </source>
</reference>
<protein>
    <submittedName>
        <fullName evidence="5">Ribosomal-protein-alanine N-acetyltransferase</fullName>
    </submittedName>
</protein>
<dbReference type="OrthoDB" id="883856at2"/>
<evidence type="ECO:0000256" key="1">
    <source>
        <dbReference type="ARBA" id="ARBA00022679"/>
    </source>
</evidence>
<evidence type="ECO:0000313" key="5">
    <source>
        <dbReference type="EMBL" id="RMA65912.1"/>
    </source>
</evidence>
<gene>
    <name evidence="5" type="ORF">BXY75_0328</name>
</gene>
<dbReference type="InterPro" id="IPR000182">
    <property type="entry name" value="GNAT_dom"/>
</dbReference>
<dbReference type="AlphaFoldDB" id="A0A3L9ZGR1"/>
<dbReference type="EMBL" id="REFC01000011">
    <property type="protein sequence ID" value="RMA65912.1"/>
    <property type="molecule type" value="Genomic_DNA"/>
</dbReference>
<name>A0A3L9ZGR1_9FLAO</name>
<dbReference type="InterPro" id="IPR051531">
    <property type="entry name" value="N-acetyltransferase"/>
</dbReference>
<keyword evidence="6" id="KW-1185">Reference proteome</keyword>
<evidence type="ECO:0000256" key="3">
    <source>
        <dbReference type="ARBA" id="ARBA00038502"/>
    </source>
</evidence>
<keyword evidence="1 5" id="KW-0808">Transferase</keyword>